<protein>
    <submittedName>
        <fullName evidence="3">DMT family transporter</fullName>
    </submittedName>
</protein>
<feature type="signal peptide" evidence="2">
    <location>
        <begin position="1"/>
        <end position="17"/>
    </location>
</feature>
<feature type="transmembrane region" description="Helical" evidence="1">
    <location>
        <begin position="72"/>
        <end position="93"/>
    </location>
</feature>
<feature type="transmembrane region" description="Helical" evidence="1">
    <location>
        <begin position="222"/>
        <end position="243"/>
    </location>
</feature>
<gene>
    <name evidence="3" type="ORF">SM436_01630</name>
</gene>
<dbReference type="RefSeq" id="WP_371938660.1">
    <property type="nucleotide sequence ID" value="NZ_JAXCEH010000001.1"/>
</dbReference>
<keyword evidence="1" id="KW-1133">Transmembrane helix</keyword>
<feature type="transmembrane region" description="Helical" evidence="1">
    <location>
        <begin position="159"/>
        <end position="177"/>
    </location>
</feature>
<dbReference type="PANTHER" id="PTHR40761:SF1">
    <property type="entry name" value="CONSERVED INTEGRAL MEMBRANE ALANINE VALINE AND LEUCINE RICH PROTEIN-RELATED"/>
    <property type="match status" value="1"/>
</dbReference>
<evidence type="ECO:0000256" key="2">
    <source>
        <dbReference type="SAM" id="SignalP"/>
    </source>
</evidence>
<accession>A0ABV4QQY6</accession>
<evidence type="ECO:0000313" key="4">
    <source>
        <dbReference type="Proteomes" id="UP001569904"/>
    </source>
</evidence>
<keyword evidence="1" id="KW-0812">Transmembrane</keyword>
<evidence type="ECO:0000256" key="1">
    <source>
        <dbReference type="SAM" id="Phobius"/>
    </source>
</evidence>
<reference evidence="3 4" key="1">
    <citation type="submission" date="2023-11" db="EMBL/GenBank/DDBJ databases">
        <title>Actinomadura monticuli sp. nov., isolated from volcanic ash.</title>
        <authorList>
            <person name="Lee S.D."/>
            <person name="Yang H."/>
            <person name="Kim I.S."/>
        </authorList>
    </citation>
    <scope>NUCLEOTIDE SEQUENCE [LARGE SCALE GENOMIC DNA]</scope>
    <source>
        <strain evidence="3 4">DSM 45346</strain>
    </source>
</reference>
<proteinExistence type="predicted"/>
<dbReference type="EMBL" id="JAXCEH010000001">
    <property type="protein sequence ID" value="MFA1552382.1"/>
    <property type="molecule type" value="Genomic_DNA"/>
</dbReference>
<feature type="transmembrane region" description="Helical" evidence="1">
    <location>
        <begin position="189"/>
        <end position="210"/>
    </location>
</feature>
<evidence type="ECO:0000313" key="3">
    <source>
        <dbReference type="EMBL" id="MFA1552382.1"/>
    </source>
</evidence>
<sequence length="294" mass="30001">MIAVALGLLAAAANALASVLQRRASKNAPAGTFGPTLILDMVRQPLWLGGIAALIAAFGLQAAALSEAGLALIQPILAAELPFTMILIAWLPPRGFRRVPWTAVTLLSVGLAVLLIAASPAQGGGKPAPSDWVFAVIATVGCAAGLVTIAWLIGGPVRAVLLGVTTSLGFALTAAFMKEVTEDFADGVLAVLTTWSLYAMALTGLASLLLLQGALHAGSLVVVQPALTVTDPVASILLGVALFDERLRGGSWIVLEIAGVALILAGSIGIARSPLLHEEHIATRGDGVTRAPNR</sequence>
<keyword evidence="2" id="KW-0732">Signal</keyword>
<comment type="caution">
    <text evidence="3">The sequence shown here is derived from an EMBL/GenBank/DDBJ whole genome shotgun (WGS) entry which is preliminary data.</text>
</comment>
<dbReference type="Proteomes" id="UP001569904">
    <property type="component" value="Unassembled WGS sequence"/>
</dbReference>
<feature type="transmembrane region" description="Helical" evidence="1">
    <location>
        <begin position="99"/>
        <end position="120"/>
    </location>
</feature>
<name>A0ABV4QQY6_9ACTN</name>
<feature type="chain" id="PRO_5046948052" evidence="2">
    <location>
        <begin position="18"/>
        <end position="294"/>
    </location>
</feature>
<keyword evidence="4" id="KW-1185">Reference proteome</keyword>
<dbReference type="NCBIfam" id="NF038012">
    <property type="entry name" value="DMT_1"/>
    <property type="match status" value="1"/>
</dbReference>
<keyword evidence="1" id="KW-0472">Membrane</keyword>
<dbReference type="PANTHER" id="PTHR40761">
    <property type="entry name" value="CONSERVED INTEGRAL MEMBRANE ALANINE VALINE AND LEUCINE RICH PROTEIN-RELATED"/>
    <property type="match status" value="1"/>
</dbReference>
<feature type="transmembrane region" description="Helical" evidence="1">
    <location>
        <begin position="46"/>
        <end position="65"/>
    </location>
</feature>
<feature type="transmembrane region" description="Helical" evidence="1">
    <location>
        <begin position="132"/>
        <end position="153"/>
    </location>
</feature>
<organism evidence="3 4">
    <name type="scientific">Actinomadura chokoriensis</name>
    <dbReference type="NCBI Taxonomy" id="454156"/>
    <lineage>
        <taxon>Bacteria</taxon>
        <taxon>Bacillati</taxon>
        <taxon>Actinomycetota</taxon>
        <taxon>Actinomycetes</taxon>
        <taxon>Streptosporangiales</taxon>
        <taxon>Thermomonosporaceae</taxon>
        <taxon>Actinomadura</taxon>
    </lineage>
</organism>
<feature type="transmembrane region" description="Helical" evidence="1">
    <location>
        <begin position="250"/>
        <end position="271"/>
    </location>
</feature>